<feature type="transmembrane region" description="Helical" evidence="7">
    <location>
        <begin position="112"/>
        <end position="135"/>
    </location>
</feature>
<dbReference type="GO" id="GO:0016020">
    <property type="term" value="C:membrane"/>
    <property type="evidence" value="ECO:0007669"/>
    <property type="project" value="UniProtKB-SubCell"/>
</dbReference>
<dbReference type="Proteomes" id="UP001318040">
    <property type="component" value="Chromosome 65"/>
</dbReference>
<proteinExistence type="predicted"/>
<evidence type="ECO:0000259" key="8">
    <source>
        <dbReference type="PROSITE" id="PS51225"/>
    </source>
</evidence>
<name>A0AAJ7UCQ2_PETMA</name>
<evidence type="ECO:0000256" key="6">
    <source>
        <dbReference type="SAM" id="MobiDB-lite"/>
    </source>
</evidence>
<feature type="transmembrane region" description="Helical" evidence="7">
    <location>
        <begin position="209"/>
        <end position="233"/>
    </location>
</feature>
<feature type="region of interest" description="Disordered" evidence="6">
    <location>
        <begin position="242"/>
        <end position="339"/>
    </location>
</feature>
<evidence type="ECO:0000313" key="12">
    <source>
        <dbReference type="RefSeq" id="XP_032833874.1"/>
    </source>
</evidence>
<protein>
    <submittedName>
        <fullName evidence="10 11">MARVEL domain-containing protein 3-like isoform X1</fullName>
    </submittedName>
</protein>
<reference evidence="10 11" key="1">
    <citation type="submission" date="2025-04" db="UniProtKB">
        <authorList>
            <consortium name="RefSeq"/>
        </authorList>
    </citation>
    <scope>IDENTIFICATION</scope>
    <source>
        <tissue evidence="10 11">Sperm</tissue>
    </source>
</reference>
<dbReference type="InterPro" id="IPR008253">
    <property type="entry name" value="Marvel"/>
</dbReference>
<gene>
    <name evidence="10 11 12" type="primary">LOC116956393</name>
</gene>
<evidence type="ECO:0000256" key="1">
    <source>
        <dbReference type="ARBA" id="ARBA00004141"/>
    </source>
</evidence>
<organism evidence="9 12">
    <name type="scientific">Petromyzon marinus</name>
    <name type="common">Sea lamprey</name>
    <dbReference type="NCBI Taxonomy" id="7757"/>
    <lineage>
        <taxon>Eukaryota</taxon>
        <taxon>Metazoa</taxon>
        <taxon>Chordata</taxon>
        <taxon>Craniata</taxon>
        <taxon>Vertebrata</taxon>
        <taxon>Cyclostomata</taxon>
        <taxon>Hyperoartia</taxon>
        <taxon>Petromyzontiformes</taxon>
        <taxon>Petromyzontidae</taxon>
        <taxon>Petromyzon</taxon>
    </lineage>
</organism>
<evidence type="ECO:0000313" key="9">
    <source>
        <dbReference type="Proteomes" id="UP001318040"/>
    </source>
</evidence>
<comment type="subcellular location">
    <subcellularLocation>
        <location evidence="1">Membrane</location>
        <topology evidence="1">Multi-pass membrane protein</topology>
    </subcellularLocation>
</comment>
<feature type="compositionally biased region" description="Polar residues" evidence="6">
    <location>
        <begin position="278"/>
        <end position="295"/>
    </location>
</feature>
<keyword evidence="9" id="KW-1185">Reference proteome</keyword>
<dbReference type="PROSITE" id="PS51225">
    <property type="entry name" value="MARVEL"/>
    <property type="match status" value="1"/>
</dbReference>
<keyword evidence="2 5" id="KW-0812">Transmembrane</keyword>
<dbReference type="RefSeq" id="XP_032833873.1">
    <property type="nucleotide sequence ID" value="XM_032977982.1"/>
</dbReference>
<evidence type="ECO:0000256" key="4">
    <source>
        <dbReference type="ARBA" id="ARBA00023136"/>
    </source>
</evidence>
<keyword evidence="4 5" id="KW-0472">Membrane</keyword>
<accession>A0AAJ7UCQ2</accession>
<dbReference type="KEGG" id="pmrn:116956393"/>
<evidence type="ECO:0000256" key="7">
    <source>
        <dbReference type="SAM" id="Phobius"/>
    </source>
</evidence>
<sequence length="339" mass="36110">MPVTREDDPPHYCSDASCHGAMARHPSANCCTRLQYVCSPRGLLQLAEALLALLVLVCVASSQAVLAGYSTLGPGLGYGSSELSGGYSGFEGAELQRVHDLDAAFTLLRAPALYGGVAFSLVAAVVTIGVMLAVARRTEKRPDRSAFVRLLWVELFIDALGSAAFIAGVALYLYQVLEVNKSDTCKQREQLYISRGYTWMTCTLAGTDAAVAVFGLIAACCYLAGAVLCCIGLTKVRKCRQTPNGTHATADAASEVTTSGDQEIGDKDRKRNIPPRVWTTSNGHTVQNGCTGHETQNGHHRNEMQNGRYGNATQNGGAKPAQAPVQGQSSHAMQLRTEL</sequence>
<evidence type="ECO:0000313" key="10">
    <source>
        <dbReference type="RefSeq" id="XP_032833872.1"/>
    </source>
</evidence>
<feature type="transmembrane region" description="Helical" evidence="7">
    <location>
        <begin position="49"/>
        <end position="69"/>
    </location>
</feature>
<evidence type="ECO:0000256" key="3">
    <source>
        <dbReference type="ARBA" id="ARBA00022989"/>
    </source>
</evidence>
<feature type="transmembrane region" description="Helical" evidence="7">
    <location>
        <begin position="147"/>
        <end position="174"/>
    </location>
</feature>
<dbReference type="RefSeq" id="XP_032833874.1">
    <property type="nucleotide sequence ID" value="XM_032977983.1"/>
</dbReference>
<evidence type="ECO:0000256" key="5">
    <source>
        <dbReference type="PROSITE-ProRule" id="PRU00581"/>
    </source>
</evidence>
<evidence type="ECO:0000256" key="2">
    <source>
        <dbReference type="ARBA" id="ARBA00022692"/>
    </source>
</evidence>
<keyword evidence="3 7" id="KW-1133">Transmembrane helix</keyword>
<dbReference type="RefSeq" id="XP_032833872.1">
    <property type="nucleotide sequence ID" value="XM_032977981.1"/>
</dbReference>
<feature type="domain" description="MARVEL" evidence="8">
    <location>
        <begin position="36"/>
        <end position="234"/>
    </location>
</feature>
<evidence type="ECO:0000313" key="11">
    <source>
        <dbReference type="RefSeq" id="XP_032833873.1"/>
    </source>
</evidence>
<dbReference type="AlphaFoldDB" id="A0AAJ7UCQ2"/>